<keyword evidence="4 11" id="KW-0812">Transmembrane</keyword>
<evidence type="ECO:0000259" key="12">
    <source>
        <dbReference type="SMART" id="SM01269"/>
    </source>
</evidence>
<organism evidence="13 14">
    <name type="scientific">Adineta steineri</name>
    <dbReference type="NCBI Taxonomy" id="433720"/>
    <lineage>
        <taxon>Eukaryota</taxon>
        <taxon>Metazoa</taxon>
        <taxon>Spiralia</taxon>
        <taxon>Gnathifera</taxon>
        <taxon>Rotifera</taxon>
        <taxon>Eurotatoria</taxon>
        <taxon>Bdelloidea</taxon>
        <taxon>Adinetida</taxon>
        <taxon>Adinetidae</taxon>
        <taxon>Adineta</taxon>
    </lineage>
</organism>
<evidence type="ECO:0000256" key="5">
    <source>
        <dbReference type="ARBA" id="ARBA00022989"/>
    </source>
</evidence>
<dbReference type="EMBL" id="CAJNOG010000094">
    <property type="protein sequence ID" value="CAF0932186.1"/>
    <property type="molecule type" value="Genomic_DNA"/>
</dbReference>
<dbReference type="PANTHER" id="PTHR12879:SF8">
    <property type="entry name" value="SPHINGOLIPID DELTA(4)-DESATURASE DES1"/>
    <property type="match status" value="1"/>
</dbReference>
<feature type="transmembrane region" description="Helical" evidence="11">
    <location>
        <begin position="184"/>
        <end position="204"/>
    </location>
</feature>
<comment type="subcellular location">
    <subcellularLocation>
        <location evidence="1">Membrane</location>
        <topology evidence="1">Multi-pass membrane protein</topology>
    </subcellularLocation>
</comment>
<reference evidence="13" key="1">
    <citation type="submission" date="2021-02" db="EMBL/GenBank/DDBJ databases">
        <authorList>
            <person name="Nowell W R."/>
        </authorList>
    </citation>
    <scope>NUCLEOTIDE SEQUENCE</scope>
</reference>
<dbReference type="EC" id="1.14.19.17" evidence="3"/>
<dbReference type="CDD" id="cd03508">
    <property type="entry name" value="Delta4-sphingolipid-FADS-like"/>
    <property type="match status" value="1"/>
</dbReference>
<keyword evidence="5 11" id="KW-1133">Transmembrane helix</keyword>
<gene>
    <name evidence="13" type="ORF">JYZ213_LOCUS12235</name>
</gene>
<feature type="transmembrane region" description="Helical" evidence="11">
    <location>
        <begin position="210"/>
        <end position="231"/>
    </location>
</feature>
<dbReference type="GO" id="GO:0016020">
    <property type="term" value="C:membrane"/>
    <property type="evidence" value="ECO:0007669"/>
    <property type="project" value="UniProtKB-SubCell"/>
</dbReference>
<dbReference type="Pfam" id="PF08557">
    <property type="entry name" value="Lipid_DES"/>
    <property type="match status" value="1"/>
</dbReference>
<proteinExistence type="inferred from homology"/>
<feature type="region of interest" description="Disordered" evidence="10">
    <location>
        <begin position="376"/>
        <end position="400"/>
    </location>
</feature>
<dbReference type="Pfam" id="PF00487">
    <property type="entry name" value="FA_desaturase"/>
    <property type="match status" value="1"/>
</dbReference>
<evidence type="ECO:0000256" key="10">
    <source>
        <dbReference type="SAM" id="MobiDB-lite"/>
    </source>
</evidence>
<comment type="similarity">
    <text evidence="2 9">Belongs to the fatty acid desaturase type 1 family. DEGS subfamily.</text>
</comment>
<comment type="caution">
    <text evidence="13">The sequence shown here is derived from an EMBL/GenBank/DDBJ whole genome shotgun (WGS) entry which is preliminary data.</text>
</comment>
<feature type="domain" description="Sphingolipid delta4-desaturase N-terminal" evidence="12">
    <location>
        <begin position="5"/>
        <end position="43"/>
    </location>
</feature>
<dbReference type="GO" id="GO:0042284">
    <property type="term" value="F:sphingolipid delta-4 desaturase activity"/>
    <property type="evidence" value="ECO:0007669"/>
    <property type="project" value="UniProtKB-UniRule"/>
</dbReference>
<feature type="compositionally biased region" description="Polar residues" evidence="10">
    <location>
        <begin position="380"/>
        <end position="400"/>
    </location>
</feature>
<dbReference type="GO" id="GO:0046513">
    <property type="term" value="P:ceramide biosynthetic process"/>
    <property type="evidence" value="ECO:0007669"/>
    <property type="project" value="TreeGrafter"/>
</dbReference>
<dbReference type="Proteomes" id="UP000663845">
    <property type="component" value="Unassembled WGS sequence"/>
</dbReference>
<feature type="transmembrane region" description="Helical" evidence="11">
    <location>
        <begin position="107"/>
        <end position="124"/>
    </location>
</feature>
<dbReference type="InterPro" id="IPR011388">
    <property type="entry name" value="DES1/DES2"/>
</dbReference>
<evidence type="ECO:0000256" key="9">
    <source>
        <dbReference type="PIRNR" id="PIRNR017228"/>
    </source>
</evidence>
<evidence type="ECO:0000256" key="4">
    <source>
        <dbReference type="ARBA" id="ARBA00022692"/>
    </source>
</evidence>
<dbReference type="InterPro" id="IPR013866">
    <property type="entry name" value="Sphingolipid_d4-desaturase_N"/>
</dbReference>
<dbReference type="AlphaFoldDB" id="A0A814BW45"/>
<name>A0A814BW45_9BILA</name>
<evidence type="ECO:0000256" key="6">
    <source>
        <dbReference type="ARBA" id="ARBA00023002"/>
    </source>
</evidence>
<keyword evidence="8 9" id="KW-0472">Membrane</keyword>
<accession>A0A814BW45</accession>
<protein>
    <recommendedName>
        <fullName evidence="3">sphingolipid 4-desaturase</fullName>
        <ecNumber evidence="3">1.14.19.17</ecNumber>
    </recommendedName>
</protein>
<evidence type="ECO:0000313" key="13">
    <source>
        <dbReference type="EMBL" id="CAF0932186.1"/>
    </source>
</evidence>
<dbReference type="PANTHER" id="PTHR12879">
    <property type="entry name" value="SPHINGOLIPID DELTA 4 DESATURASE/C-4 HYDROXYLASE PROTEIN DES2"/>
    <property type="match status" value="1"/>
</dbReference>
<evidence type="ECO:0000256" key="3">
    <source>
        <dbReference type="ARBA" id="ARBA00012021"/>
    </source>
</evidence>
<feature type="transmembrane region" description="Helical" evidence="11">
    <location>
        <begin position="150"/>
        <end position="172"/>
    </location>
</feature>
<keyword evidence="6 9" id="KW-0560">Oxidoreductase</keyword>
<sequence length="400" mass="46435">MGQYITTHDFYHSYTDEPHATRRKEMLKKYPEIKQLMGHDWRTAIQVVISVLIQIIVSILVRNSSWFTLFLTAYVIGGTVNHSLSLALHELTHNLAFGHSRPMSNRLLGFLANLPLGVPASITFKKYHLDHHRFQGDAIYDTDVPTRLEVFLFSSRIGKFIFLVIMPLLYSFRPMFIFPKPIHTLEVVNLIIVLAFDGTIWYLLGGQALIYFFLSTALGLSLHPISGHFIAEHYVFTEGQETYSYYGPLNAITYNVGYHNEHHDFPYIPGRNLPKLRKIAPEYYDNLPHYTSWTKVLYDFVMKDNVGPWSRITRPTKNHDFPYIPGRNLPKLRKIAPEYYDNLPHYTSWTKVLYDFVMKDNVGPWSRITRPTKSGRVPVVSQQEYEQQLKSTVNSAQKSD</sequence>
<dbReference type="InterPro" id="IPR005804">
    <property type="entry name" value="FA_desaturase_dom"/>
</dbReference>
<keyword evidence="7 9" id="KW-0443">Lipid metabolism</keyword>
<evidence type="ECO:0000313" key="14">
    <source>
        <dbReference type="Proteomes" id="UP000663845"/>
    </source>
</evidence>
<dbReference type="PIRSF" id="PIRSF017228">
    <property type="entry name" value="Sphnglp_dlt4_des"/>
    <property type="match status" value="1"/>
</dbReference>
<evidence type="ECO:0000256" key="1">
    <source>
        <dbReference type="ARBA" id="ARBA00004141"/>
    </source>
</evidence>
<evidence type="ECO:0000256" key="7">
    <source>
        <dbReference type="ARBA" id="ARBA00023098"/>
    </source>
</evidence>
<evidence type="ECO:0000256" key="11">
    <source>
        <dbReference type="SAM" id="Phobius"/>
    </source>
</evidence>
<evidence type="ECO:0000256" key="2">
    <source>
        <dbReference type="ARBA" id="ARBA00006146"/>
    </source>
</evidence>
<evidence type="ECO:0000256" key="8">
    <source>
        <dbReference type="ARBA" id="ARBA00023136"/>
    </source>
</evidence>
<feature type="transmembrane region" description="Helical" evidence="11">
    <location>
        <begin position="67"/>
        <end position="87"/>
    </location>
</feature>
<feature type="transmembrane region" description="Helical" evidence="11">
    <location>
        <begin position="43"/>
        <end position="61"/>
    </location>
</feature>
<dbReference type="SMART" id="SM01269">
    <property type="entry name" value="Lipid_DES"/>
    <property type="match status" value="1"/>
</dbReference>